<reference evidence="1 2" key="1">
    <citation type="submission" date="2016-10" db="EMBL/GenBank/DDBJ databases">
        <authorList>
            <person name="de Groot N.N."/>
        </authorList>
    </citation>
    <scope>NUCLEOTIDE SEQUENCE [LARGE SCALE GENOMIC DNA]</scope>
    <source>
        <strain evidence="1 2">DSM 43067</strain>
    </source>
</reference>
<evidence type="ECO:0000313" key="1">
    <source>
        <dbReference type="EMBL" id="SFO53963.1"/>
    </source>
</evidence>
<proteinExistence type="predicted"/>
<dbReference type="RefSeq" id="WP_075021885.1">
    <property type="nucleotide sequence ID" value="NZ_FOVH01000007.1"/>
</dbReference>
<organism evidence="1 2">
    <name type="scientific">Actinomadura madurae</name>
    <dbReference type="NCBI Taxonomy" id="1993"/>
    <lineage>
        <taxon>Bacteria</taxon>
        <taxon>Bacillati</taxon>
        <taxon>Actinomycetota</taxon>
        <taxon>Actinomycetes</taxon>
        <taxon>Streptosporangiales</taxon>
        <taxon>Thermomonosporaceae</taxon>
        <taxon>Actinomadura</taxon>
    </lineage>
</organism>
<keyword evidence="2" id="KW-1185">Reference proteome</keyword>
<dbReference type="EMBL" id="FOVH01000007">
    <property type="protein sequence ID" value="SFO53963.1"/>
    <property type="molecule type" value="Genomic_DNA"/>
</dbReference>
<dbReference type="Proteomes" id="UP000183413">
    <property type="component" value="Unassembled WGS sequence"/>
</dbReference>
<protein>
    <submittedName>
        <fullName evidence="1">N-methylhydantoinase A</fullName>
    </submittedName>
</protein>
<evidence type="ECO:0000313" key="2">
    <source>
        <dbReference type="Proteomes" id="UP000183413"/>
    </source>
</evidence>
<dbReference type="AlphaFoldDB" id="A0A1I5I0A3"/>
<gene>
    <name evidence="1" type="ORF">SAMN04489713_10745</name>
</gene>
<dbReference type="STRING" id="1993.SAMN04489713_10745"/>
<name>A0A1I5I0A3_9ACTN</name>
<dbReference type="InParanoid" id="A0A1I5I0A3"/>
<sequence length="82" mass="8853">MGGLFADMEERARALLAGADEFGDKIVISRSADMRYVGQGYEIEVPLPDVAFGPGAVEAIRDRFLAAYASTFGRTIADGRPR</sequence>
<accession>A0A1I5I0A3</accession>